<evidence type="ECO:0000256" key="5">
    <source>
        <dbReference type="ARBA" id="ARBA00022630"/>
    </source>
</evidence>
<keyword evidence="4" id="KW-0028">Amino-acid biosynthesis</keyword>
<evidence type="ECO:0000256" key="1">
    <source>
        <dbReference type="ARBA" id="ARBA00001917"/>
    </source>
</evidence>
<keyword evidence="9" id="KW-0560">Oxidoreductase</keyword>
<dbReference type="PROSITE" id="PS51278">
    <property type="entry name" value="GATASE_TYPE_2"/>
    <property type="match status" value="1"/>
</dbReference>
<protein>
    <submittedName>
        <fullName evidence="16">Glutamate synthase</fullName>
    </submittedName>
</protein>
<dbReference type="Gene3D" id="3.60.20.10">
    <property type="entry name" value="Glutamine Phosphoribosylpyrophosphate, subunit 1, domain 1"/>
    <property type="match status" value="1"/>
</dbReference>
<keyword evidence="17" id="KW-1185">Reference proteome</keyword>
<comment type="similarity">
    <text evidence="3">Belongs to the glutamate synthase family.</text>
</comment>
<feature type="domain" description="Glutamine amidotransferase type-2" evidence="15">
    <location>
        <begin position="25"/>
        <end position="391"/>
    </location>
</feature>
<comment type="caution">
    <text evidence="16">The sequence shown here is derived from an EMBL/GenBank/DDBJ whole genome shotgun (WGS) entry which is preliminary data.</text>
</comment>
<dbReference type="SUPFAM" id="SSF51395">
    <property type="entry name" value="FMN-linked oxidoreductases"/>
    <property type="match status" value="1"/>
</dbReference>
<dbReference type="Gene3D" id="3.20.20.70">
    <property type="entry name" value="Aldolase class I"/>
    <property type="match status" value="2"/>
</dbReference>
<gene>
    <name evidence="16" type="primary">gltB</name>
    <name evidence="16" type="ORF">GCM10007380_36420</name>
</gene>
<dbReference type="GO" id="GO:0015930">
    <property type="term" value="F:glutamate synthase activity"/>
    <property type="evidence" value="ECO:0007669"/>
    <property type="project" value="InterPro"/>
</dbReference>
<dbReference type="SUPFAM" id="SSF56235">
    <property type="entry name" value="N-terminal nucleophile aminohydrolases (Ntn hydrolases)"/>
    <property type="match status" value="1"/>
</dbReference>
<evidence type="ECO:0000259" key="15">
    <source>
        <dbReference type="PROSITE" id="PS51278"/>
    </source>
</evidence>
<dbReference type="CDD" id="cd02808">
    <property type="entry name" value="GltS_FMN"/>
    <property type="match status" value="1"/>
</dbReference>
<dbReference type="GO" id="GO:0006537">
    <property type="term" value="P:glutamate biosynthetic process"/>
    <property type="evidence" value="ECO:0007669"/>
    <property type="project" value="UniProtKB-KW"/>
</dbReference>
<dbReference type="InterPro" id="IPR006982">
    <property type="entry name" value="Glu_synth_centr_N"/>
</dbReference>
<accession>A0A8J3AVT2</accession>
<dbReference type="GO" id="GO:0051538">
    <property type="term" value="F:3 iron, 4 sulfur cluster binding"/>
    <property type="evidence" value="ECO:0007669"/>
    <property type="project" value="UniProtKB-KW"/>
</dbReference>
<dbReference type="Pfam" id="PF00310">
    <property type="entry name" value="GATase_2"/>
    <property type="match status" value="1"/>
</dbReference>
<dbReference type="InterPro" id="IPR029055">
    <property type="entry name" value="Ntn_hydrolases_N"/>
</dbReference>
<dbReference type="Pfam" id="PF01645">
    <property type="entry name" value="Glu_synthase"/>
    <property type="match status" value="1"/>
</dbReference>
<dbReference type="SUPFAM" id="SSF69336">
    <property type="entry name" value="Alpha subunit of glutamate synthase, C-terminal domain"/>
    <property type="match status" value="1"/>
</dbReference>
<dbReference type="Gene3D" id="2.160.20.60">
    <property type="entry name" value="Glutamate synthase, alpha subunit, C-terminal domain"/>
    <property type="match status" value="1"/>
</dbReference>
<keyword evidence="6" id="KW-0288">FMN</keyword>
<comment type="pathway">
    <text evidence="14">Amino-acid biosynthesis.</text>
</comment>
<name>A0A8J3AVT2_9BACI</name>
<keyword evidence="5" id="KW-0285">Flavoprotein</keyword>
<evidence type="ECO:0000256" key="2">
    <source>
        <dbReference type="ARBA" id="ARBA00001927"/>
    </source>
</evidence>
<dbReference type="Proteomes" id="UP000626244">
    <property type="component" value="Unassembled WGS sequence"/>
</dbReference>
<evidence type="ECO:0000256" key="8">
    <source>
        <dbReference type="ARBA" id="ARBA00022962"/>
    </source>
</evidence>
<evidence type="ECO:0000256" key="3">
    <source>
        <dbReference type="ARBA" id="ARBA00009716"/>
    </source>
</evidence>
<evidence type="ECO:0000256" key="13">
    <source>
        <dbReference type="ARBA" id="ARBA00023291"/>
    </source>
</evidence>
<evidence type="ECO:0000256" key="4">
    <source>
        <dbReference type="ARBA" id="ARBA00022605"/>
    </source>
</evidence>
<keyword evidence="7" id="KW-0479">Metal-binding</keyword>
<dbReference type="PANTHER" id="PTHR11938">
    <property type="entry name" value="FAD NADPH DEHYDROGENASE/OXIDOREDUCTASE"/>
    <property type="match status" value="1"/>
</dbReference>
<dbReference type="InterPro" id="IPR002489">
    <property type="entry name" value="Glu_synth_asu_C"/>
</dbReference>
<dbReference type="Pfam" id="PF04898">
    <property type="entry name" value="Glu_syn_central"/>
    <property type="match status" value="1"/>
</dbReference>
<evidence type="ECO:0000256" key="6">
    <source>
        <dbReference type="ARBA" id="ARBA00022643"/>
    </source>
</evidence>
<keyword evidence="10" id="KW-0408">Iron</keyword>
<proteinExistence type="inferred from homology"/>
<dbReference type="InterPro" id="IPR036485">
    <property type="entry name" value="Glu_synth_asu_C_sf"/>
</dbReference>
<sequence>MKNQAKTPWSPSTFREFHNHEHDACGIVAFVNRSLSQTRETVEIAAESLRKMNHRAGFTNGEGDGVGLQTDIPTLLWEEKLASVGISSEVVSHPSFTVGHFFLNDKLEEHKQTLLQLFEENGYETLYHSHHQTNSLSLGPIAKAVEPEFLQVALLPISNRTNTSLFDLSNIIHEQLSHVTVVSLSQSTCVYKVMGTIDTLIAYYSDLQHPNFKSSVVVGHNRYSTNTTSSFSRVQPFSILAHNGEINTIEQLRVEAKQIGASITNGNSDSQDVNITLETLIHKHGYSLKESMELLFPPVPAEFEADEEYAKIYHKIRSAFGPYCQGPAGVLTREGNEFVASVDALGLRPVWLLETEDHYVFSSEQGILSPESFTAEPHALSPGEKIGINLTDQTAQLLTHQELVKVVTEKLNDKLNLNLSNSLANINEATQEAPPSIQPFEYGAFGWHREQIQLVEQMAEKGAEPIRSLGHDAPLACLDEGRRNLADYMKETVAVVTNPAIDRDRETEHFSTSVLLGKRPSIIEKQSGLVLQLPSPIIGDGFVGTTLKSKRNQISYEEIMSLYQSNAKLSIIHSTFSHLPLEETLSQYKFEAIEAVKYGVECIIITDEEAHKNSQYWIDPALITSTIHNGLVNARLRRDCSIVLKTASVRNLHDLMVMKGLGADAINPYFLFGTVSELDAPEKIVSLYDVLNKGIEKVISTIGMHELRGYAKMFSSIGLHEDVASALGIVNFFGDQDTAGFNTLEIDSKKRYDDYTSNSSVLHKPFHVFPRIWKAIGETAQTGSYENYRQKLNQIEEDRPTAVRHALSFVESNQPIHSEQVSLEVGSHSLPFIISSMSFGSQNEVAFRAYAEGANRLNMISLNGEGGEIQDMIGKYPNTRGQQVASGRFGVNAHLLHSSNLIEIKIGQGAKPGEGGHLPASKVTKKIAETRHATLGSDLISPSNNHDIYSIEDLAQMISEIKAVNPNAKVAVKVPVVPNIGTIAVGIAKAGANFINISGFDGGTGAARVHAIQNVGLPVEIGVRAAHNALLESGLRSSVEIWADGGMKSVNDVVKMMILGANRIGFGTLSMIAIGCTTCRGCHLDTCHVGIATQIESEIEAVRHGLRKFTPRQLETAVSNLVQFFTAFKDELKEIVGALGVSKAQDLVGKTEYLKQTRFVDTLNLNNLLSTVQIEDKEYVLSDGESAKSLQSNGIGAYAKVDNEYRHAGSLLIHDLVVQKQTNGNTSPVELSFEDQSIPGNGLGTYTVEDYSVYVQGGAQDGVAKTAFGGTIFISKAKGANGQYFGGSVGKCFAYGAQKGQFFIQGNADSRAGIRLSGADVIIGGRHHDTVSASKKVRLGANANINGFAFEYMTGGRAIVLGDPGPWMCAGMTGGVIYVRNAPELGLTKEAYLNRMAKGASVSVLSIDENSKKDINELLEQYKTLLSQHNQTDEAQFVESLLEDISQNFLRIVPKKEQADPSVSTE</sequence>
<dbReference type="InterPro" id="IPR013785">
    <property type="entry name" value="Aldolase_TIM"/>
</dbReference>
<dbReference type="InterPro" id="IPR017932">
    <property type="entry name" value="GATase_2_dom"/>
</dbReference>
<dbReference type="Pfam" id="PF01493">
    <property type="entry name" value="GXGXG"/>
    <property type="match status" value="2"/>
</dbReference>
<dbReference type="OrthoDB" id="9758182at2"/>
<keyword evidence="8" id="KW-0315">Glutamine amidotransferase</keyword>
<evidence type="ECO:0000256" key="14">
    <source>
        <dbReference type="ARBA" id="ARBA00029440"/>
    </source>
</evidence>
<evidence type="ECO:0000256" key="11">
    <source>
        <dbReference type="ARBA" id="ARBA00023014"/>
    </source>
</evidence>
<evidence type="ECO:0000313" key="17">
    <source>
        <dbReference type="Proteomes" id="UP000626244"/>
    </source>
</evidence>
<evidence type="ECO:0000256" key="12">
    <source>
        <dbReference type="ARBA" id="ARBA00023164"/>
    </source>
</evidence>
<dbReference type="GO" id="GO:0019676">
    <property type="term" value="P:ammonia assimilation cycle"/>
    <property type="evidence" value="ECO:0007669"/>
    <property type="project" value="TreeGrafter"/>
</dbReference>
<keyword evidence="11" id="KW-0411">Iron-sulfur</keyword>
<evidence type="ECO:0000313" key="16">
    <source>
        <dbReference type="EMBL" id="GGI17133.1"/>
    </source>
</evidence>
<evidence type="ECO:0000256" key="7">
    <source>
        <dbReference type="ARBA" id="ARBA00022723"/>
    </source>
</evidence>
<organism evidence="16 17">
    <name type="scientific">Gottfriedia solisilvae</name>
    <dbReference type="NCBI Taxonomy" id="1516104"/>
    <lineage>
        <taxon>Bacteria</taxon>
        <taxon>Bacillati</taxon>
        <taxon>Bacillota</taxon>
        <taxon>Bacilli</taxon>
        <taxon>Bacillales</taxon>
        <taxon>Bacillaceae</taxon>
        <taxon>Gottfriedia</taxon>
    </lineage>
</organism>
<dbReference type="CDD" id="cd00504">
    <property type="entry name" value="GXGXG"/>
    <property type="match status" value="1"/>
</dbReference>
<evidence type="ECO:0000256" key="10">
    <source>
        <dbReference type="ARBA" id="ARBA00023004"/>
    </source>
</evidence>
<dbReference type="RefSeq" id="WP_088002374.1">
    <property type="nucleotide sequence ID" value="NZ_BMHB01000003.1"/>
</dbReference>
<keyword evidence="12" id="KW-0314">Glutamate biosynthesis</keyword>
<comment type="cofactor">
    <cofactor evidence="1">
        <name>FMN</name>
        <dbReference type="ChEBI" id="CHEBI:58210"/>
    </cofactor>
</comment>
<evidence type="ECO:0000256" key="9">
    <source>
        <dbReference type="ARBA" id="ARBA00023002"/>
    </source>
</evidence>
<dbReference type="InterPro" id="IPR002932">
    <property type="entry name" value="Glu_synthdom"/>
</dbReference>
<dbReference type="EMBL" id="BMHB01000003">
    <property type="protein sequence ID" value="GGI17133.1"/>
    <property type="molecule type" value="Genomic_DNA"/>
</dbReference>
<comment type="cofactor">
    <cofactor evidence="2">
        <name>[3Fe-4S] cluster</name>
        <dbReference type="ChEBI" id="CHEBI:21137"/>
    </cofactor>
</comment>
<keyword evidence="13" id="KW-0003">3Fe-4S</keyword>
<dbReference type="InterPro" id="IPR050711">
    <property type="entry name" value="ET-N_metabolism_enzyme"/>
</dbReference>
<dbReference type="PANTHER" id="PTHR11938:SF133">
    <property type="entry name" value="GLUTAMATE SYNTHASE (NADH)"/>
    <property type="match status" value="1"/>
</dbReference>
<dbReference type="GO" id="GO:0046872">
    <property type="term" value="F:metal ion binding"/>
    <property type="evidence" value="ECO:0007669"/>
    <property type="project" value="UniProtKB-KW"/>
</dbReference>
<reference evidence="17" key="1">
    <citation type="journal article" date="2019" name="Int. J. Syst. Evol. Microbiol.">
        <title>The Global Catalogue of Microorganisms (GCM) 10K type strain sequencing project: providing services to taxonomists for standard genome sequencing and annotation.</title>
        <authorList>
            <consortium name="The Broad Institute Genomics Platform"/>
            <consortium name="The Broad Institute Genome Sequencing Center for Infectious Disease"/>
            <person name="Wu L."/>
            <person name="Ma J."/>
        </authorList>
    </citation>
    <scope>NUCLEOTIDE SEQUENCE [LARGE SCALE GENOMIC DNA]</scope>
    <source>
        <strain evidence="17">CGMCC 1.14993</strain>
    </source>
</reference>